<dbReference type="OrthoDB" id="4869268at2759"/>
<dbReference type="PANTHER" id="PTHR21310">
    <property type="entry name" value="AMINOGLYCOSIDE PHOSPHOTRANSFERASE-RELATED-RELATED"/>
    <property type="match status" value="1"/>
</dbReference>
<sequence>MPSAIRLVGGKQIDYDAAIASESDVLAQHQQWNDSLAFKVDLWHQSAALESLVAFHVGVDAACLKIGHPKTWSQGSFNVAIPMLLFDDAGAAEGWTSSPSEHENGSLKRVVLRCPSRYYAGMIDEKMRCETASYVWMQRHCPHVRIPHLYGFGFPGGAHPPTCPIETGYMVLEHFGPSFGKQLPLVVRNHKLSLEPVKMRNLFRGVARIILAVARIPLAKVGAFRFRDDGTIALENRPITSDVFRFENEGAPRTVDADKTYTNVDQYVADLAAFHDQRFLHTPNAAFNAADCYDQMAVNTFLRAVTPTFITDYRDGPFALFISDQNATNIMVDDEWNVTGIFDLEWMIAAPVDVPRTPYWLTWDSLDQIAGEGYGEYKETRDVFMDVFKAEEALMDTSALQAALGGSTLSSVMERSWDTKRDWFYLSLFTVAGLHLIVQRQIVPLFYPDGLPYSNPAEACQTR</sequence>
<gene>
    <name evidence="1" type="ORF">SPI_03762</name>
</gene>
<accession>A0A167WC38</accession>
<evidence type="ECO:0000313" key="2">
    <source>
        <dbReference type="Proteomes" id="UP000076874"/>
    </source>
</evidence>
<evidence type="ECO:0000313" key="1">
    <source>
        <dbReference type="EMBL" id="OAA63599.1"/>
    </source>
</evidence>
<keyword evidence="2" id="KW-1185">Reference proteome</keyword>
<name>A0A167WC38_9HYPO</name>
<organism evidence="1 2">
    <name type="scientific">Niveomyces insectorum RCEF 264</name>
    <dbReference type="NCBI Taxonomy" id="1081102"/>
    <lineage>
        <taxon>Eukaryota</taxon>
        <taxon>Fungi</taxon>
        <taxon>Dikarya</taxon>
        <taxon>Ascomycota</taxon>
        <taxon>Pezizomycotina</taxon>
        <taxon>Sordariomycetes</taxon>
        <taxon>Hypocreomycetidae</taxon>
        <taxon>Hypocreales</taxon>
        <taxon>Cordycipitaceae</taxon>
        <taxon>Niveomyces</taxon>
    </lineage>
</organism>
<dbReference type="STRING" id="1081102.A0A167WC38"/>
<reference evidence="1 2" key="1">
    <citation type="journal article" date="2016" name="Genome Biol. Evol.">
        <title>Divergent and convergent evolution of fungal pathogenicity.</title>
        <authorList>
            <person name="Shang Y."/>
            <person name="Xiao G."/>
            <person name="Zheng P."/>
            <person name="Cen K."/>
            <person name="Zhan S."/>
            <person name="Wang C."/>
        </authorList>
    </citation>
    <scope>NUCLEOTIDE SEQUENCE [LARGE SCALE GENOMIC DNA]</scope>
    <source>
        <strain evidence="1 2">RCEF 264</strain>
    </source>
</reference>
<dbReference type="InterPro" id="IPR051678">
    <property type="entry name" value="AGP_Transferase"/>
</dbReference>
<dbReference type="EMBL" id="AZHD01000005">
    <property type="protein sequence ID" value="OAA63599.1"/>
    <property type="molecule type" value="Genomic_DNA"/>
</dbReference>
<protein>
    <recommendedName>
        <fullName evidence="3">Aminoglycoside phosphotransferase</fullName>
    </recommendedName>
</protein>
<dbReference type="Proteomes" id="UP000076874">
    <property type="component" value="Unassembled WGS sequence"/>
</dbReference>
<dbReference type="AlphaFoldDB" id="A0A167WC38"/>
<evidence type="ECO:0008006" key="3">
    <source>
        <dbReference type="Google" id="ProtNLM"/>
    </source>
</evidence>
<comment type="caution">
    <text evidence="1">The sequence shown here is derived from an EMBL/GenBank/DDBJ whole genome shotgun (WGS) entry which is preliminary data.</text>
</comment>
<dbReference type="PANTHER" id="PTHR21310:SF37">
    <property type="entry name" value="AMINOGLYCOSIDE PHOSPHOTRANSFERASE DOMAIN-CONTAINING PROTEIN"/>
    <property type="match status" value="1"/>
</dbReference>
<proteinExistence type="predicted"/>